<name>A0AAN9N0U5_PHACN</name>
<dbReference type="EMBL" id="JAYMYR010000005">
    <property type="protein sequence ID" value="KAK7364246.1"/>
    <property type="molecule type" value="Genomic_DNA"/>
</dbReference>
<dbReference type="AlphaFoldDB" id="A0AAN9N0U5"/>
<keyword evidence="2" id="KW-1185">Reference proteome</keyword>
<evidence type="ECO:0000313" key="1">
    <source>
        <dbReference type="EMBL" id="KAK7364246.1"/>
    </source>
</evidence>
<gene>
    <name evidence="1" type="ORF">VNO80_12767</name>
</gene>
<evidence type="ECO:0000313" key="2">
    <source>
        <dbReference type="Proteomes" id="UP001374584"/>
    </source>
</evidence>
<accession>A0AAN9N0U5</accession>
<comment type="caution">
    <text evidence="1">The sequence shown here is derived from an EMBL/GenBank/DDBJ whole genome shotgun (WGS) entry which is preliminary data.</text>
</comment>
<dbReference type="Proteomes" id="UP001374584">
    <property type="component" value="Unassembled WGS sequence"/>
</dbReference>
<protein>
    <submittedName>
        <fullName evidence="1">Uncharacterized protein</fullName>
    </submittedName>
</protein>
<organism evidence="1 2">
    <name type="scientific">Phaseolus coccineus</name>
    <name type="common">Scarlet runner bean</name>
    <name type="synonym">Phaseolus multiflorus</name>
    <dbReference type="NCBI Taxonomy" id="3886"/>
    <lineage>
        <taxon>Eukaryota</taxon>
        <taxon>Viridiplantae</taxon>
        <taxon>Streptophyta</taxon>
        <taxon>Embryophyta</taxon>
        <taxon>Tracheophyta</taxon>
        <taxon>Spermatophyta</taxon>
        <taxon>Magnoliopsida</taxon>
        <taxon>eudicotyledons</taxon>
        <taxon>Gunneridae</taxon>
        <taxon>Pentapetalae</taxon>
        <taxon>rosids</taxon>
        <taxon>fabids</taxon>
        <taxon>Fabales</taxon>
        <taxon>Fabaceae</taxon>
        <taxon>Papilionoideae</taxon>
        <taxon>50 kb inversion clade</taxon>
        <taxon>NPAAA clade</taxon>
        <taxon>indigoferoid/millettioid clade</taxon>
        <taxon>Phaseoleae</taxon>
        <taxon>Phaseolus</taxon>
    </lineage>
</organism>
<proteinExistence type="predicted"/>
<reference evidence="1 2" key="1">
    <citation type="submission" date="2024-01" db="EMBL/GenBank/DDBJ databases">
        <title>The genomes of 5 underutilized Papilionoideae crops provide insights into root nodulation and disease resistanc.</title>
        <authorList>
            <person name="Jiang F."/>
        </authorList>
    </citation>
    <scope>NUCLEOTIDE SEQUENCE [LARGE SCALE GENOMIC DNA]</scope>
    <source>
        <strain evidence="1">JINMINGXINNONG_FW02</strain>
        <tissue evidence="1">Leaves</tissue>
    </source>
</reference>
<sequence>MISFDSNESSIFFPVKYWTRSIFHAYGTSFQDLIINFFMKLPLFTFLAIDIDMIKSTHAEYLKIQKQTEFYGLPTPESGYPCQRVSWSKESEQRLNVSADYWSQEQKGAVLLISSELIYLSTQFGVVTVDHVGNGKQF</sequence>